<reference evidence="1 2" key="1">
    <citation type="submission" date="2015-11" db="EMBL/GenBank/DDBJ databases">
        <title>Draft Genome Sequence of the Strain BR 10303 (Bradyrhizobium sp.) isolated from nodules of Centrolobium paraense.</title>
        <authorList>
            <person name="Zelli J.E."/>
            <person name="Simoes-Araujo J.L."/>
            <person name="Barauna A.C."/>
            <person name="Silva K."/>
        </authorList>
    </citation>
    <scope>NUCLEOTIDE SEQUENCE [LARGE SCALE GENOMIC DNA]</scope>
    <source>
        <strain evidence="1 2">BR 10303</strain>
    </source>
</reference>
<proteinExistence type="predicted"/>
<dbReference type="Proteomes" id="UP000057737">
    <property type="component" value="Unassembled WGS sequence"/>
</dbReference>
<name>A0A109K5D8_9BRAD</name>
<keyword evidence="2" id="KW-1185">Reference proteome</keyword>
<dbReference type="EMBL" id="LNCU01000010">
    <property type="protein sequence ID" value="KWV61083.1"/>
    <property type="molecule type" value="Genomic_DNA"/>
</dbReference>
<organism evidence="1 2">
    <name type="scientific">Bradyrhizobium macuxiense</name>
    <dbReference type="NCBI Taxonomy" id="1755647"/>
    <lineage>
        <taxon>Bacteria</taxon>
        <taxon>Pseudomonadati</taxon>
        <taxon>Pseudomonadota</taxon>
        <taxon>Alphaproteobacteria</taxon>
        <taxon>Hyphomicrobiales</taxon>
        <taxon>Nitrobacteraceae</taxon>
        <taxon>Bradyrhizobium</taxon>
    </lineage>
</organism>
<protein>
    <submittedName>
        <fullName evidence="1">Uncharacterized protein</fullName>
    </submittedName>
</protein>
<dbReference type="RefSeq" id="WP_066499276.1">
    <property type="nucleotide sequence ID" value="NZ_LNCU01000010.1"/>
</dbReference>
<evidence type="ECO:0000313" key="2">
    <source>
        <dbReference type="Proteomes" id="UP000057737"/>
    </source>
</evidence>
<gene>
    <name evidence="1" type="ORF">AS156_26045</name>
</gene>
<comment type="caution">
    <text evidence="1">The sequence shown here is derived from an EMBL/GenBank/DDBJ whole genome shotgun (WGS) entry which is preliminary data.</text>
</comment>
<accession>A0A109K5D8</accession>
<dbReference type="OrthoDB" id="8254383at2"/>
<dbReference type="AlphaFoldDB" id="A0A109K5D8"/>
<evidence type="ECO:0000313" key="1">
    <source>
        <dbReference type="EMBL" id="KWV61083.1"/>
    </source>
</evidence>
<sequence>MSIYLHLQIDTMPPKDANRIAKAYDQTLRMLSVRDGDDPLTEMIAKTVIKVAHTGIKDCAEISAQAIRELEIR</sequence>